<dbReference type="EMBL" id="ATGI01000008">
    <property type="protein sequence ID" value="EPF77339.1"/>
    <property type="molecule type" value="Genomic_DNA"/>
</dbReference>
<proteinExistence type="predicted"/>
<protein>
    <submittedName>
        <fullName evidence="1">Uncharacterized protein</fullName>
    </submittedName>
</protein>
<name>S3NSV4_9GAMM</name>
<dbReference type="Proteomes" id="UP000014568">
    <property type="component" value="Unassembled WGS sequence"/>
</dbReference>
<evidence type="ECO:0000313" key="1">
    <source>
        <dbReference type="EMBL" id="EPF77339.1"/>
    </source>
</evidence>
<dbReference type="OrthoDB" id="8905727at2"/>
<dbReference type="AlphaFoldDB" id="S3NSV4"/>
<comment type="caution">
    <text evidence="1">The sequence shown here is derived from an EMBL/GenBank/DDBJ whole genome shotgun (WGS) entry which is preliminary data.</text>
</comment>
<evidence type="ECO:0000313" key="2">
    <source>
        <dbReference type="Proteomes" id="UP000014568"/>
    </source>
</evidence>
<dbReference type="PATRIC" id="fig|421052.3.peg.987"/>
<gene>
    <name evidence="1" type="ORF">F945_01005</name>
</gene>
<accession>S3NSV4</accession>
<dbReference type="RefSeq" id="WP_016655427.1">
    <property type="nucleotide sequence ID" value="NZ_KE340352.1"/>
</dbReference>
<keyword evidence="2" id="KW-1185">Reference proteome</keyword>
<dbReference type="HOGENOM" id="CLU_135506_0_0_6"/>
<dbReference type="eggNOG" id="ENOG5032ZY2">
    <property type="taxonomic scope" value="Bacteria"/>
</dbReference>
<organism evidence="1 2">
    <name type="scientific">Acinetobacter rudis CIP 110305</name>
    <dbReference type="NCBI Taxonomy" id="421052"/>
    <lineage>
        <taxon>Bacteria</taxon>
        <taxon>Pseudomonadati</taxon>
        <taxon>Pseudomonadota</taxon>
        <taxon>Gammaproteobacteria</taxon>
        <taxon>Moraxellales</taxon>
        <taxon>Moraxellaceae</taxon>
        <taxon>Acinetobacter</taxon>
    </lineage>
</organism>
<dbReference type="STRING" id="632955.GCA_000829675_01560"/>
<reference evidence="1 2" key="1">
    <citation type="submission" date="2013-06" db="EMBL/GenBank/DDBJ databases">
        <title>The Genome Sequence of Acinetobacter rudis CIP 110305.</title>
        <authorList>
            <consortium name="The Broad Institute Genome Sequencing Platform"/>
            <consortium name="The Broad Institute Genome Sequencing Center for Infectious Disease"/>
            <person name="Cerqueira G."/>
            <person name="Feldgarden M."/>
            <person name="Courvalin P."/>
            <person name="Perichon B."/>
            <person name="Grillot-Courvalin C."/>
            <person name="Clermont D."/>
            <person name="Rocha E."/>
            <person name="Yoon E.-J."/>
            <person name="Nemec A."/>
            <person name="Young S.K."/>
            <person name="Zeng Q."/>
            <person name="Gargeya S."/>
            <person name="Fitzgerald M."/>
            <person name="Abouelleil A."/>
            <person name="Alvarado L."/>
            <person name="Berlin A.M."/>
            <person name="Chapman S.B."/>
            <person name="Dewar J."/>
            <person name="Goldberg J."/>
            <person name="Griggs A."/>
            <person name="Gujja S."/>
            <person name="Hansen M."/>
            <person name="Howarth C."/>
            <person name="Imamovic A."/>
            <person name="Larimer J."/>
            <person name="McCowan C."/>
            <person name="Murphy C."/>
            <person name="Pearson M."/>
            <person name="Priest M."/>
            <person name="Roberts A."/>
            <person name="Saif S."/>
            <person name="Shea T."/>
            <person name="Sykes S."/>
            <person name="Wortman J."/>
            <person name="Nusbaum C."/>
            <person name="Birren B."/>
        </authorList>
    </citation>
    <scope>NUCLEOTIDE SEQUENCE [LARGE SCALE GENOMIC DNA]</scope>
    <source>
        <strain evidence="1 2">CIP 110305</strain>
    </source>
</reference>
<sequence length="127" mass="14628">MFIQDTENFPVVKISYQSTDAISVEENIARFEALLDREQPFVLVGEGPTPEQQGSHEERKFVAAWVKQKRSDLAEFVKALVHIEADEQSRLIMQKFANNYVKFAGYPMFVVTSQQQAQQVIRSVLKY</sequence>